<accession>A0A8T3CLR4</accession>
<dbReference type="EMBL" id="JAERUA010000021">
    <property type="protein sequence ID" value="KAI1885366.1"/>
    <property type="molecule type" value="Genomic_DNA"/>
</dbReference>
<evidence type="ECO:0000313" key="3">
    <source>
        <dbReference type="EMBL" id="KAI1885366.1"/>
    </source>
</evidence>
<feature type="region of interest" description="Disordered" evidence="1">
    <location>
        <begin position="188"/>
        <end position="208"/>
    </location>
</feature>
<proteinExistence type="predicted"/>
<dbReference type="AlphaFoldDB" id="A0A8T3CLR4"/>
<keyword evidence="2" id="KW-0732">Signal</keyword>
<evidence type="ECO:0000256" key="2">
    <source>
        <dbReference type="SAM" id="SignalP"/>
    </source>
</evidence>
<sequence>MSKGMVCLLGNFVLGSAGLCALAPGPQKGAFHSADATRLQWSWSLLPIKSLQRQGISSSSLSLQTHRSSGHRALSLRLSPLLSVLFWESTSRGDPRTIAGDLRSAVSARRLIPQKEMRLNLRLAERRRQQRTDPRKPASRMKTTRKIRVRVRKMAFRGQGRQRQQRHLLAMLALLLLLQTKRMRAPCLGGRANQGRRKGGKGPQKRRMRMRVEVRGRAGEMAAAAVTGVTFQTSTHIEPKGRPGPQSPEAR</sequence>
<name>A0A8T3CLR4_9TELE</name>
<evidence type="ECO:0000256" key="1">
    <source>
        <dbReference type="SAM" id="MobiDB-lite"/>
    </source>
</evidence>
<feature type="chain" id="PRO_5035757272" evidence="2">
    <location>
        <begin position="18"/>
        <end position="251"/>
    </location>
</feature>
<feature type="signal peptide" evidence="2">
    <location>
        <begin position="1"/>
        <end position="17"/>
    </location>
</feature>
<organism evidence="3 4">
    <name type="scientific">Albula goreensis</name>
    <dbReference type="NCBI Taxonomy" id="1534307"/>
    <lineage>
        <taxon>Eukaryota</taxon>
        <taxon>Metazoa</taxon>
        <taxon>Chordata</taxon>
        <taxon>Craniata</taxon>
        <taxon>Vertebrata</taxon>
        <taxon>Euteleostomi</taxon>
        <taxon>Actinopterygii</taxon>
        <taxon>Neopterygii</taxon>
        <taxon>Teleostei</taxon>
        <taxon>Albuliformes</taxon>
        <taxon>Albulidae</taxon>
        <taxon>Albula</taxon>
    </lineage>
</organism>
<feature type="compositionally biased region" description="Basic residues" evidence="1">
    <location>
        <begin position="194"/>
        <end position="208"/>
    </location>
</feature>
<dbReference type="Proteomes" id="UP000829720">
    <property type="component" value="Unassembled WGS sequence"/>
</dbReference>
<gene>
    <name evidence="3" type="ORF">AGOR_G00219400</name>
</gene>
<keyword evidence="4" id="KW-1185">Reference proteome</keyword>
<evidence type="ECO:0000313" key="4">
    <source>
        <dbReference type="Proteomes" id="UP000829720"/>
    </source>
</evidence>
<comment type="caution">
    <text evidence="3">The sequence shown here is derived from an EMBL/GenBank/DDBJ whole genome shotgun (WGS) entry which is preliminary data.</text>
</comment>
<reference evidence="3" key="1">
    <citation type="submission" date="2021-01" db="EMBL/GenBank/DDBJ databases">
        <authorList>
            <person name="Zahm M."/>
            <person name="Roques C."/>
            <person name="Cabau C."/>
            <person name="Klopp C."/>
            <person name="Donnadieu C."/>
            <person name="Jouanno E."/>
            <person name="Lampietro C."/>
            <person name="Louis A."/>
            <person name="Herpin A."/>
            <person name="Echchiki A."/>
            <person name="Berthelot C."/>
            <person name="Parey E."/>
            <person name="Roest-Crollius H."/>
            <person name="Braasch I."/>
            <person name="Postlethwait J."/>
            <person name="Bobe J."/>
            <person name="Montfort J."/>
            <person name="Bouchez O."/>
            <person name="Begum T."/>
            <person name="Mejri S."/>
            <person name="Adams A."/>
            <person name="Chen W.-J."/>
            <person name="Guiguen Y."/>
        </authorList>
    </citation>
    <scope>NUCLEOTIDE SEQUENCE</scope>
    <source>
        <tissue evidence="3">Blood</tissue>
    </source>
</reference>
<protein>
    <submittedName>
        <fullName evidence="3">Uncharacterized protein</fullName>
    </submittedName>
</protein>
<feature type="region of interest" description="Disordered" evidence="1">
    <location>
        <begin position="232"/>
        <end position="251"/>
    </location>
</feature>